<keyword evidence="2" id="KW-0812">Transmembrane</keyword>
<dbReference type="EMBL" id="RAWI01000528">
    <property type="protein sequence ID" value="RKH92147.1"/>
    <property type="molecule type" value="Genomic_DNA"/>
</dbReference>
<organism evidence="5 6">
    <name type="scientific">Corallococcus praedator</name>
    <dbReference type="NCBI Taxonomy" id="2316724"/>
    <lineage>
        <taxon>Bacteria</taxon>
        <taxon>Pseudomonadati</taxon>
        <taxon>Myxococcota</taxon>
        <taxon>Myxococcia</taxon>
        <taxon>Myxococcales</taxon>
        <taxon>Cystobacterineae</taxon>
        <taxon>Myxococcaceae</taxon>
        <taxon>Corallococcus</taxon>
    </lineage>
</organism>
<evidence type="ECO:0000256" key="3">
    <source>
        <dbReference type="SAM" id="SignalP"/>
    </source>
</evidence>
<feature type="signal peptide" evidence="3">
    <location>
        <begin position="1"/>
        <end position="17"/>
    </location>
</feature>
<keyword evidence="2" id="KW-1133">Transmembrane helix</keyword>
<dbReference type="Pfam" id="PF19829">
    <property type="entry name" value="DUF6310"/>
    <property type="match status" value="1"/>
</dbReference>
<dbReference type="Proteomes" id="UP000278907">
    <property type="component" value="Unassembled WGS sequence"/>
</dbReference>
<evidence type="ECO:0000256" key="2">
    <source>
        <dbReference type="SAM" id="Phobius"/>
    </source>
</evidence>
<evidence type="ECO:0000313" key="5">
    <source>
        <dbReference type="EMBL" id="RKH92147.1"/>
    </source>
</evidence>
<proteinExistence type="predicted"/>
<feature type="transmembrane region" description="Helical" evidence="2">
    <location>
        <begin position="106"/>
        <end position="123"/>
    </location>
</feature>
<keyword evidence="6" id="KW-1185">Reference proteome</keyword>
<reference evidence="5 6" key="1">
    <citation type="submission" date="2018-09" db="EMBL/GenBank/DDBJ databases">
        <authorList>
            <person name="Livingstone P.G."/>
            <person name="Whitworth D.E."/>
        </authorList>
    </citation>
    <scope>NUCLEOTIDE SEQUENCE [LARGE SCALE GENOMIC DNA]</scope>
    <source>
        <strain evidence="5 6">CA031B</strain>
    </source>
</reference>
<keyword evidence="3" id="KW-0732">Signal</keyword>
<feature type="region of interest" description="Disordered" evidence="1">
    <location>
        <begin position="139"/>
        <end position="204"/>
    </location>
</feature>
<name>A0ABX9Q5E9_9BACT</name>
<evidence type="ECO:0000256" key="1">
    <source>
        <dbReference type="SAM" id="MobiDB-lite"/>
    </source>
</evidence>
<feature type="chain" id="PRO_5045463392" description="DUF6310 domain-containing protein" evidence="3">
    <location>
        <begin position="18"/>
        <end position="305"/>
    </location>
</feature>
<comment type="caution">
    <text evidence="5">The sequence shown here is derived from an EMBL/GenBank/DDBJ whole genome shotgun (WGS) entry which is preliminary data.</text>
</comment>
<dbReference type="PROSITE" id="PS51257">
    <property type="entry name" value="PROKAR_LIPOPROTEIN"/>
    <property type="match status" value="1"/>
</dbReference>
<evidence type="ECO:0000259" key="4">
    <source>
        <dbReference type="Pfam" id="PF19829"/>
    </source>
</evidence>
<feature type="compositionally biased region" description="Basic and acidic residues" evidence="1">
    <location>
        <begin position="149"/>
        <end position="163"/>
    </location>
</feature>
<keyword evidence="2" id="KW-0472">Membrane</keyword>
<gene>
    <name evidence="5" type="ORF">D7Y13_37965</name>
</gene>
<evidence type="ECO:0000313" key="6">
    <source>
        <dbReference type="Proteomes" id="UP000278907"/>
    </source>
</evidence>
<sequence>MRSRACIGLLLFLSACATSTPTPSARGTRSQRIANLQRAAALPWTDGGQCVVREASQPWPALVERCYQALDHDRIEFHDTAGRCAVASAGAGAMGVGLCVLVAPEIVLGAVIVLGVVVVAVAIKEELNAYELRHSYPEETGASRGTKVSSREAEAQRKPKSEPEPTGQDWQPPAPPGPLDRTRRASCEPVPVPHAGGDDPHNACADEFPPNRYPGMDVLVGGVRFDALQVGVRVLWEIKTHRFDTYNEFVREQEIATEYKQITTERDSAAACGYGFVIGVSTQAHKDALLRRNRTLNVVVTGCKR</sequence>
<dbReference type="InterPro" id="IPR046277">
    <property type="entry name" value="DUF6310"/>
</dbReference>
<protein>
    <recommendedName>
        <fullName evidence="4">DUF6310 domain-containing protein</fullName>
    </recommendedName>
</protein>
<accession>A0ABX9Q5E9</accession>
<feature type="domain" description="DUF6310" evidence="4">
    <location>
        <begin position="180"/>
        <end position="303"/>
    </location>
</feature>